<dbReference type="RefSeq" id="WP_068173619.1">
    <property type="nucleotide sequence ID" value="NZ_BAQB01000026.1"/>
</dbReference>
<dbReference type="Pfam" id="PF00437">
    <property type="entry name" value="T2SSE"/>
    <property type="match status" value="1"/>
</dbReference>
<gene>
    <name evidence="3" type="ORF">AA106556_1758</name>
</gene>
<dbReference type="InterPro" id="IPR050921">
    <property type="entry name" value="T4SS_GSP_E_ATPase"/>
</dbReference>
<accession>A0ABQ0QKR9</accession>
<feature type="domain" description="Bacterial type II secretion system protein E" evidence="2">
    <location>
        <begin position="139"/>
        <end position="312"/>
    </location>
</feature>
<keyword evidence="4" id="KW-1185">Reference proteome</keyword>
<evidence type="ECO:0000313" key="3">
    <source>
        <dbReference type="EMBL" id="GBR48318.1"/>
    </source>
</evidence>
<dbReference type="Proteomes" id="UP001062443">
    <property type="component" value="Unassembled WGS sequence"/>
</dbReference>
<protein>
    <submittedName>
        <fullName evidence="3">Twitching motility protein PilT</fullName>
    </submittedName>
</protein>
<evidence type="ECO:0000256" key="1">
    <source>
        <dbReference type="ARBA" id="ARBA00006611"/>
    </source>
</evidence>
<dbReference type="SUPFAM" id="SSF52540">
    <property type="entry name" value="P-loop containing nucleoside triphosphate hydrolases"/>
    <property type="match status" value="1"/>
</dbReference>
<dbReference type="Gene3D" id="3.40.50.300">
    <property type="entry name" value="P-loop containing nucleotide triphosphate hydrolases"/>
    <property type="match status" value="1"/>
</dbReference>
<dbReference type="Gene3D" id="3.30.450.90">
    <property type="match status" value="1"/>
</dbReference>
<dbReference type="InterPro" id="IPR001482">
    <property type="entry name" value="T2SS/T4SS_dom"/>
</dbReference>
<reference evidence="3" key="1">
    <citation type="submission" date="2013-04" db="EMBL/GenBank/DDBJ databases">
        <title>The genome sequencing project of 58 acetic acid bacteria.</title>
        <authorList>
            <person name="Okamoto-Kainuma A."/>
            <person name="Ishikawa M."/>
            <person name="Umino S."/>
            <person name="Koizumi Y."/>
            <person name="Shiwa Y."/>
            <person name="Yoshikawa H."/>
            <person name="Matsutani M."/>
            <person name="Matsushita K."/>
        </authorList>
    </citation>
    <scope>NUCLEOTIDE SEQUENCE</scope>
    <source>
        <strain evidence="3">NBRC 106556</strain>
    </source>
</reference>
<name>A0ABQ0QKR9_9PROT</name>
<comment type="caution">
    <text evidence="3">The sequence shown here is derived from an EMBL/GenBank/DDBJ whole genome shotgun (WGS) entry which is preliminary data.</text>
</comment>
<organism evidence="3 4">
    <name type="scientific">Neokomagataea tanensis NBRC 106556</name>
    <dbReference type="NCBI Taxonomy" id="1223519"/>
    <lineage>
        <taxon>Bacteria</taxon>
        <taxon>Pseudomonadati</taxon>
        <taxon>Pseudomonadota</taxon>
        <taxon>Alphaproteobacteria</taxon>
        <taxon>Acetobacterales</taxon>
        <taxon>Acetobacteraceae</taxon>
        <taxon>Neokomagataea</taxon>
    </lineage>
</organism>
<dbReference type="PANTHER" id="PTHR30486:SF6">
    <property type="entry name" value="TYPE IV PILUS RETRACTATION ATPASE PILT"/>
    <property type="match status" value="1"/>
</dbReference>
<evidence type="ECO:0000259" key="2">
    <source>
        <dbReference type="Pfam" id="PF00437"/>
    </source>
</evidence>
<dbReference type="PANTHER" id="PTHR30486">
    <property type="entry name" value="TWITCHING MOTILITY PROTEIN PILT"/>
    <property type="match status" value="1"/>
</dbReference>
<dbReference type="InterPro" id="IPR027417">
    <property type="entry name" value="P-loop_NTPase"/>
</dbReference>
<proteinExistence type="inferred from homology"/>
<evidence type="ECO:0000313" key="4">
    <source>
        <dbReference type="Proteomes" id="UP001062443"/>
    </source>
</evidence>
<comment type="similarity">
    <text evidence="1">Belongs to the GSP E family.</text>
</comment>
<sequence>MTIPHSENQFFWDGDGQPITPQTLDDLLIWCTRQEASRVELQTNKPIMARIHGRNCRLSRETTYPDDLHCAVEHVYRSAKGLTHLTNGEPLDIAHTIWRNNDKDRYSYRMNILSSLVGAEDGISITIRPLADIPRPLSSQHVEQDILNALGAPSGIAFICGVTGSGKTTLIGGINRERLENPAIHANIIEGSSPIELLYDRVEAQNATMTQLEIGPKGNLPNYFEFLAACKRREPTDIVFQECRYPHEMDAAIQAAASGHRMLTSLHTSDVQSTMRSAIALCPADQRDSLAILLVENLSIIVNQRLLPSLDGKRTPIRSYLTFSPKFKNNLLDSPVSEWPKMTREELINTGQTFEMALHKAHQDGRISRDVLSQALDYELTHD</sequence>
<dbReference type="EMBL" id="BAQB01000026">
    <property type="protein sequence ID" value="GBR48318.1"/>
    <property type="molecule type" value="Genomic_DNA"/>
</dbReference>